<name>A0A0G0VS54_9BACT</name>
<gene>
    <name evidence="8" type="ORF">UU56_C0017G0039</name>
</gene>
<keyword evidence="2 8" id="KW-0489">Methyltransferase</keyword>
<dbReference type="InterPro" id="IPR036388">
    <property type="entry name" value="WH-like_DNA-bd_sf"/>
</dbReference>
<dbReference type="Pfam" id="PF01035">
    <property type="entry name" value="DNA_binding_1"/>
    <property type="match status" value="1"/>
</dbReference>
<reference evidence="8 9" key="1">
    <citation type="journal article" date="2015" name="Nature">
        <title>rRNA introns, odd ribosomes, and small enigmatic genomes across a large radiation of phyla.</title>
        <authorList>
            <person name="Brown C.T."/>
            <person name="Hug L.A."/>
            <person name="Thomas B.C."/>
            <person name="Sharon I."/>
            <person name="Castelle C.J."/>
            <person name="Singh A."/>
            <person name="Wilkins M.J."/>
            <person name="Williams K.H."/>
            <person name="Banfield J.F."/>
        </authorList>
    </citation>
    <scope>NUCLEOTIDE SEQUENCE [LARGE SCALE GENOMIC DNA]</scope>
</reference>
<proteinExistence type="predicted"/>
<dbReference type="AlphaFoldDB" id="A0A0G0VS54"/>
<organism evidence="8 9">
    <name type="scientific">Candidatus Curtissbacteria bacterium GW2011_GWA2_41_24</name>
    <dbReference type="NCBI Taxonomy" id="1618411"/>
    <lineage>
        <taxon>Bacteria</taxon>
        <taxon>Candidatus Curtissiibacteriota</taxon>
    </lineage>
</organism>
<protein>
    <submittedName>
        <fullName evidence="8">Methylated-DNA-protein-cysteine methyltransferase</fullName>
    </submittedName>
</protein>
<evidence type="ECO:0000256" key="6">
    <source>
        <dbReference type="ARBA" id="ARBA00049348"/>
    </source>
</evidence>
<evidence type="ECO:0000259" key="7">
    <source>
        <dbReference type="Pfam" id="PF01035"/>
    </source>
</evidence>
<evidence type="ECO:0000256" key="1">
    <source>
        <dbReference type="ARBA" id="ARBA00001286"/>
    </source>
</evidence>
<keyword evidence="3 8" id="KW-0808">Transferase</keyword>
<dbReference type="PANTHER" id="PTHR42942">
    <property type="entry name" value="6-O-METHYLGUANINE DNA METHYLTRANSFERASE"/>
    <property type="match status" value="1"/>
</dbReference>
<dbReference type="InterPro" id="IPR036217">
    <property type="entry name" value="MethylDNA_cys_MeTrfase_DNAb"/>
</dbReference>
<dbReference type="GO" id="GO:0006281">
    <property type="term" value="P:DNA repair"/>
    <property type="evidence" value="ECO:0007669"/>
    <property type="project" value="UniProtKB-KW"/>
</dbReference>
<dbReference type="GO" id="GO:0003908">
    <property type="term" value="F:methylated-DNA-[protein]-cysteine S-methyltransferase activity"/>
    <property type="evidence" value="ECO:0007669"/>
    <property type="project" value="UniProtKB-EC"/>
</dbReference>
<dbReference type="PROSITE" id="PS00374">
    <property type="entry name" value="MGMT"/>
    <property type="match status" value="1"/>
</dbReference>
<dbReference type="InterPro" id="IPR014048">
    <property type="entry name" value="MethylDNA_cys_MeTrfase_DNA-bd"/>
</dbReference>
<dbReference type="SUPFAM" id="SSF46767">
    <property type="entry name" value="Methylated DNA-protein cysteine methyltransferase, C-terminal domain"/>
    <property type="match status" value="1"/>
</dbReference>
<comment type="catalytic activity">
    <reaction evidence="1">
        <text>a 4-O-methyl-thymidine in DNA + L-cysteinyl-[protein] = a thymidine in DNA + S-methyl-L-cysteinyl-[protein]</text>
        <dbReference type="Rhea" id="RHEA:53428"/>
        <dbReference type="Rhea" id="RHEA-COMP:10131"/>
        <dbReference type="Rhea" id="RHEA-COMP:10132"/>
        <dbReference type="Rhea" id="RHEA-COMP:13555"/>
        <dbReference type="Rhea" id="RHEA-COMP:13556"/>
        <dbReference type="ChEBI" id="CHEBI:29950"/>
        <dbReference type="ChEBI" id="CHEBI:82612"/>
        <dbReference type="ChEBI" id="CHEBI:137386"/>
        <dbReference type="ChEBI" id="CHEBI:137387"/>
        <dbReference type="EC" id="2.1.1.63"/>
    </reaction>
</comment>
<dbReference type="GO" id="GO:0032259">
    <property type="term" value="P:methylation"/>
    <property type="evidence" value="ECO:0007669"/>
    <property type="project" value="UniProtKB-KW"/>
</dbReference>
<dbReference type="EMBL" id="LCBC01000017">
    <property type="protein sequence ID" value="KKS03704.1"/>
    <property type="molecule type" value="Genomic_DNA"/>
</dbReference>
<sequence>MNFKDQVFEQVKRIPKGKVATYGQISNQFKILNLKIKIDARIVGWVLHANKDPKVPCHRVVDRNGRIAPNFAFGGAEEQRRRLLAEGVKFNDKMHVDLKLCFWQG</sequence>
<feature type="domain" description="Methylated-DNA-[protein]-cysteine S-methyltransferase DNA binding" evidence="7">
    <location>
        <begin position="2"/>
        <end position="88"/>
    </location>
</feature>
<evidence type="ECO:0000256" key="4">
    <source>
        <dbReference type="ARBA" id="ARBA00022763"/>
    </source>
</evidence>
<keyword evidence="5" id="KW-0234">DNA repair</keyword>
<evidence type="ECO:0000256" key="5">
    <source>
        <dbReference type="ARBA" id="ARBA00023204"/>
    </source>
</evidence>
<dbReference type="CDD" id="cd06445">
    <property type="entry name" value="ATase"/>
    <property type="match status" value="1"/>
</dbReference>
<dbReference type="Gene3D" id="1.10.10.10">
    <property type="entry name" value="Winged helix-like DNA-binding domain superfamily/Winged helix DNA-binding domain"/>
    <property type="match status" value="1"/>
</dbReference>
<dbReference type="PANTHER" id="PTHR42942:SF1">
    <property type="entry name" value="ALKYLTRANSFERASE-LIKE PROTEIN 1"/>
    <property type="match status" value="1"/>
</dbReference>
<evidence type="ECO:0000313" key="9">
    <source>
        <dbReference type="Proteomes" id="UP000034493"/>
    </source>
</evidence>
<evidence type="ECO:0000313" key="8">
    <source>
        <dbReference type="EMBL" id="KKS03704.1"/>
    </source>
</evidence>
<comment type="caution">
    <text evidence="8">The sequence shown here is derived from an EMBL/GenBank/DDBJ whole genome shotgun (WGS) entry which is preliminary data.</text>
</comment>
<evidence type="ECO:0000256" key="3">
    <source>
        <dbReference type="ARBA" id="ARBA00022679"/>
    </source>
</evidence>
<dbReference type="InterPro" id="IPR052520">
    <property type="entry name" value="ATL_DNA_repair"/>
</dbReference>
<accession>A0A0G0VS54</accession>
<keyword evidence="4" id="KW-0227">DNA damage</keyword>
<comment type="catalytic activity">
    <reaction evidence="6">
        <text>a 6-O-methyl-2'-deoxyguanosine in DNA + L-cysteinyl-[protein] = S-methyl-L-cysteinyl-[protein] + a 2'-deoxyguanosine in DNA</text>
        <dbReference type="Rhea" id="RHEA:24000"/>
        <dbReference type="Rhea" id="RHEA-COMP:10131"/>
        <dbReference type="Rhea" id="RHEA-COMP:10132"/>
        <dbReference type="Rhea" id="RHEA-COMP:11367"/>
        <dbReference type="Rhea" id="RHEA-COMP:11368"/>
        <dbReference type="ChEBI" id="CHEBI:29950"/>
        <dbReference type="ChEBI" id="CHEBI:82612"/>
        <dbReference type="ChEBI" id="CHEBI:85445"/>
        <dbReference type="ChEBI" id="CHEBI:85448"/>
        <dbReference type="EC" id="2.1.1.63"/>
    </reaction>
</comment>
<dbReference type="InterPro" id="IPR001497">
    <property type="entry name" value="MethylDNA_cys_MeTrfase_AS"/>
</dbReference>
<evidence type="ECO:0000256" key="2">
    <source>
        <dbReference type="ARBA" id="ARBA00022603"/>
    </source>
</evidence>
<dbReference type="Proteomes" id="UP000034493">
    <property type="component" value="Unassembled WGS sequence"/>
</dbReference>